<evidence type="ECO:0008006" key="3">
    <source>
        <dbReference type="Google" id="ProtNLM"/>
    </source>
</evidence>
<evidence type="ECO:0000313" key="1">
    <source>
        <dbReference type="EMBL" id="SUB88699.1"/>
    </source>
</evidence>
<name>A0A379E805_9PORP</name>
<dbReference type="Pfam" id="PF14112">
    <property type="entry name" value="DUF4284"/>
    <property type="match status" value="1"/>
</dbReference>
<reference evidence="1 2" key="1">
    <citation type="submission" date="2018-06" db="EMBL/GenBank/DDBJ databases">
        <authorList>
            <consortium name="Pathogen Informatics"/>
            <person name="Doyle S."/>
        </authorList>
    </citation>
    <scope>NUCLEOTIDE SEQUENCE [LARGE SCALE GENOMIC DNA]</scope>
    <source>
        <strain evidence="1 2">NCTC11632</strain>
    </source>
</reference>
<accession>A0A379E805</accession>
<dbReference type="RefSeq" id="WP_025004874.1">
    <property type="nucleotide sequence ID" value="NZ_UGTF01000002.1"/>
</dbReference>
<sequence length="135" mass="16072">MNNMSIIHIWIGVTHKTEEEYLKYFELDYSTEGDFDDPNYKLCPFCKDINQRWYDEDMIGIIPLFADQYPISQLLSNIPIDKNEIEKIVEYCNSIELKFGNAIFYYIDAELYINDSVRNTYNGLKYIGKYRSCLK</sequence>
<protein>
    <recommendedName>
        <fullName evidence="3">Immunity protein 22</fullName>
    </recommendedName>
</protein>
<evidence type="ECO:0000313" key="2">
    <source>
        <dbReference type="Proteomes" id="UP000254156"/>
    </source>
</evidence>
<organism evidence="1 2">
    <name type="scientific">Porphyromonas macacae</name>
    <dbReference type="NCBI Taxonomy" id="28115"/>
    <lineage>
        <taxon>Bacteria</taxon>
        <taxon>Pseudomonadati</taxon>
        <taxon>Bacteroidota</taxon>
        <taxon>Bacteroidia</taxon>
        <taxon>Bacteroidales</taxon>
        <taxon>Porphyromonadaceae</taxon>
        <taxon>Porphyromonas</taxon>
    </lineage>
</organism>
<gene>
    <name evidence="1" type="ORF">NCTC11632_00771</name>
</gene>
<proteinExistence type="predicted"/>
<dbReference type="EMBL" id="UGTF01000002">
    <property type="protein sequence ID" value="SUB88699.1"/>
    <property type="molecule type" value="Genomic_DNA"/>
</dbReference>
<dbReference type="Proteomes" id="UP000254156">
    <property type="component" value="Unassembled WGS sequence"/>
</dbReference>
<dbReference type="AlphaFoldDB" id="A0A379E805"/>
<dbReference type="InterPro" id="IPR025560">
    <property type="entry name" value="Imm22"/>
</dbReference>